<name>A0A4P7LHD6_9BURK</name>
<dbReference type="AlphaFoldDB" id="A0A4P7LHD6"/>
<gene>
    <name evidence="3" type="ORF">E0W60_31565</name>
</gene>
<dbReference type="Pfam" id="PF02604">
    <property type="entry name" value="PhdYeFM_antitox"/>
    <property type="match status" value="1"/>
</dbReference>
<evidence type="ECO:0000313" key="3">
    <source>
        <dbReference type="EMBL" id="QBY55550.1"/>
    </source>
</evidence>
<reference evidence="3 4" key="1">
    <citation type="submission" date="2019-03" db="EMBL/GenBank/DDBJ databases">
        <title>Efficiently degradation of phenoxyalkanoic acid herbicides by Cupriavidus oxalaticus strain X32.</title>
        <authorList>
            <person name="Sheng X."/>
        </authorList>
    </citation>
    <scope>NUCLEOTIDE SEQUENCE [LARGE SCALE GENOMIC DNA]</scope>
    <source>
        <strain evidence="3 4">X32</strain>
        <plasmid evidence="3 4">unnamed1</plasmid>
    </source>
</reference>
<dbReference type="OrthoDB" id="9800503at2"/>
<dbReference type="InterPro" id="IPR036165">
    <property type="entry name" value="YefM-like_sf"/>
</dbReference>
<dbReference type="PANTHER" id="PTHR35377">
    <property type="entry name" value="ANTITOXIN VAPB49-RELATED-RELATED"/>
    <property type="match status" value="1"/>
</dbReference>
<organism evidence="3 4">
    <name type="scientific">Cupriavidus oxalaticus</name>
    <dbReference type="NCBI Taxonomy" id="96344"/>
    <lineage>
        <taxon>Bacteria</taxon>
        <taxon>Pseudomonadati</taxon>
        <taxon>Pseudomonadota</taxon>
        <taxon>Betaproteobacteria</taxon>
        <taxon>Burkholderiales</taxon>
        <taxon>Burkholderiaceae</taxon>
        <taxon>Cupriavidus</taxon>
    </lineage>
</organism>
<dbReference type="EMBL" id="CP038636">
    <property type="protein sequence ID" value="QBY55550.1"/>
    <property type="molecule type" value="Genomic_DNA"/>
</dbReference>
<dbReference type="NCBIfam" id="TIGR01552">
    <property type="entry name" value="phd_fam"/>
    <property type="match status" value="1"/>
</dbReference>
<protein>
    <recommendedName>
        <fullName evidence="2">Antitoxin</fullName>
    </recommendedName>
</protein>
<dbReference type="InterPro" id="IPR051416">
    <property type="entry name" value="phD-YefM_TA_antitoxins"/>
</dbReference>
<sequence>MQTVNIHEAKTHLSRLIEEVAAGDEVVIAKAGKPVVRIVPFVKPKPPRRLGGLQGKIRTTDDFDAPLPDDLLAAFEGR</sequence>
<dbReference type="RefSeq" id="WP_135706789.1">
    <property type="nucleotide sequence ID" value="NZ_CP038636.1"/>
</dbReference>
<dbReference type="InterPro" id="IPR006442">
    <property type="entry name" value="Antitoxin_Phd/YefM"/>
</dbReference>
<proteinExistence type="inferred from homology"/>
<dbReference type="Proteomes" id="UP000295294">
    <property type="component" value="Plasmid unnamed1"/>
</dbReference>
<geneLocation type="plasmid" evidence="3">
    <name>unnamed1</name>
</geneLocation>
<dbReference type="PANTHER" id="PTHR35377:SF4">
    <property type="entry name" value="PREVENT-HOST-DEATH FAMILY PROTEIN"/>
    <property type="match status" value="1"/>
</dbReference>
<comment type="function">
    <text evidence="2">Antitoxin component of a type II toxin-antitoxin (TA) system.</text>
</comment>
<keyword evidence="3" id="KW-0614">Plasmid</keyword>
<comment type="similarity">
    <text evidence="1 2">Belongs to the phD/YefM antitoxin family.</text>
</comment>
<evidence type="ECO:0000256" key="2">
    <source>
        <dbReference type="RuleBase" id="RU362080"/>
    </source>
</evidence>
<evidence type="ECO:0000256" key="1">
    <source>
        <dbReference type="ARBA" id="ARBA00009981"/>
    </source>
</evidence>
<evidence type="ECO:0000313" key="4">
    <source>
        <dbReference type="Proteomes" id="UP000295294"/>
    </source>
</evidence>
<accession>A0A4P7LHD6</accession>
<dbReference type="Gene3D" id="3.40.1620.10">
    <property type="entry name" value="YefM-like domain"/>
    <property type="match status" value="1"/>
</dbReference>
<dbReference type="KEGG" id="cox:E0W60_31565"/>
<dbReference type="SUPFAM" id="SSF143120">
    <property type="entry name" value="YefM-like"/>
    <property type="match status" value="1"/>
</dbReference>